<reference evidence="2" key="1">
    <citation type="submission" date="2020-02" db="EMBL/GenBank/DDBJ databases">
        <authorList>
            <person name="Palmer J.M."/>
        </authorList>
    </citation>
    <scope>NUCLEOTIDE SEQUENCE</scope>
    <source>
        <strain evidence="2">EPUS1.4</strain>
        <tissue evidence="2">Thallus</tissue>
    </source>
</reference>
<dbReference type="AlphaFoldDB" id="A0A8H7ANN1"/>
<sequence>MDPEPEGTETHTSNIPLFISPARRHEEIGKTHVHPDCVRPRRRPMAPPLPVPGSDPSVHVPERSETRLTSAGSVAKEGASEKVPGYSKKSRFFHLRHRLGPVPSGEPAHRSAAPRKSSLRTGSSMDNKHAVGFSDRVQQRKISRWVP</sequence>
<feature type="compositionally biased region" description="Basic residues" evidence="1">
    <location>
        <begin position="88"/>
        <end position="99"/>
    </location>
</feature>
<organism evidence="2 3">
    <name type="scientific">Endocarpon pusillum</name>
    <dbReference type="NCBI Taxonomy" id="364733"/>
    <lineage>
        <taxon>Eukaryota</taxon>
        <taxon>Fungi</taxon>
        <taxon>Dikarya</taxon>
        <taxon>Ascomycota</taxon>
        <taxon>Pezizomycotina</taxon>
        <taxon>Eurotiomycetes</taxon>
        <taxon>Chaetothyriomycetidae</taxon>
        <taxon>Verrucariales</taxon>
        <taxon>Verrucariaceae</taxon>
        <taxon>Endocarpon</taxon>
    </lineage>
</organism>
<feature type="compositionally biased region" description="Basic and acidic residues" evidence="1">
    <location>
        <begin position="23"/>
        <end position="39"/>
    </location>
</feature>
<protein>
    <submittedName>
        <fullName evidence="2">Uncharacterized protein</fullName>
    </submittedName>
</protein>
<evidence type="ECO:0000313" key="3">
    <source>
        <dbReference type="Proteomes" id="UP000606974"/>
    </source>
</evidence>
<comment type="caution">
    <text evidence="2">The sequence shown here is derived from an EMBL/GenBank/DDBJ whole genome shotgun (WGS) entry which is preliminary data.</text>
</comment>
<proteinExistence type="predicted"/>
<gene>
    <name evidence="2" type="ORF">GJ744_004917</name>
</gene>
<name>A0A8H7ANN1_9EURO</name>
<keyword evidence="3" id="KW-1185">Reference proteome</keyword>
<feature type="region of interest" description="Disordered" evidence="1">
    <location>
        <begin position="1"/>
        <end position="147"/>
    </location>
</feature>
<evidence type="ECO:0000256" key="1">
    <source>
        <dbReference type="SAM" id="MobiDB-lite"/>
    </source>
</evidence>
<evidence type="ECO:0000313" key="2">
    <source>
        <dbReference type="EMBL" id="KAF7511352.1"/>
    </source>
</evidence>
<dbReference type="EMBL" id="JAACFV010000021">
    <property type="protein sequence ID" value="KAF7511352.1"/>
    <property type="molecule type" value="Genomic_DNA"/>
</dbReference>
<dbReference type="Proteomes" id="UP000606974">
    <property type="component" value="Unassembled WGS sequence"/>
</dbReference>
<accession>A0A8H7ANN1</accession>